<feature type="region of interest" description="Disordered" evidence="1">
    <location>
        <begin position="484"/>
        <end position="504"/>
    </location>
</feature>
<feature type="compositionally biased region" description="Polar residues" evidence="1">
    <location>
        <begin position="249"/>
        <end position="259"/>
    </location>
</feature>
<dbReference type="EMBL" id="CP014500">
    <property type="protein sequence ID" value="ANB11009.1"/>
    <property type="molecule type" value="Genomic_DNA"/>
</dbReference>
<feature type="region of interest" description="Disordered" evidence="1">
    <location>
        <begin position="542"/>
        <end position="568"/>
    </location>
</feature>
<evidence type="ECO:0000256" key="1">
    <source>
        <dbReference type="SAM" id="MobiDB-lite"/>
    </source>
</evidence>
<feature type="region of interest" description="Disordered" evidence="1">
    <location>
        <begin position="360"/>
        <end position="464"/>
    </location>
</feature>
<feature type="compositionally biased region" description="Pro residues" evidence="1">
    <location>
        <begin position="1"/>
        <end position="10"/>
    </location>
</feature>
<sequence>MSDSNPPPLPAGAGDTSSAPVDIEAQLKALLAGLGQDADGDKNADNNTNFSTGEHESEEQSEDAATEAARKLIENALYSESSNLEAGVHPTADEQRETEPVEEPQQVDPVSDSTRPSASADMESLLLEQTLAEVQKALADDQGLSGQDSESQPETNVRSTQDIESSKTVQDSHIAIADQEPDTKENDEQNTDVDQGSLNALIQNALTALDDQPERERQDNQDDVPQAPKPLHEEPTVLEHPSSKEQTQHDTFSSDSGASRPSGEPDQAALASAIANALAGVGTRADDTDGSVTETSLQDQIAAAVASVSQEILPVHEDTNQHDTAAITEALVSSLSGEGANHNQEPDVLHIQQELQRILANDVSQQVSADTESHPQQASQTEANEDGEPEFDADAAAASVAEALAKALQQGAGDIDGESGNASAEETELAAQKALMEQLSSALREESAGHIQGQTGDEQHSVEGVDVQAMAELLSGSDLESTLSSILSGMNDPPQQEEPPRSNLSIAETLAISRSNIEKSREKLAKRIDPMLNRRGYLQSWSVRRQQHQQQQQRQHQEQPRQTIQPQQDADIDPLLQFSSETLPSQEEQSSDQIESGDGAEVPADSMLAALLLAKQMIGDEEATSEGQDLSLNEDAMEAVQQALQALSKSIQEEGASGTTTENNLTSDSTTAGNTPIFSSLDQFRTTRKYKPRRYRANAVLTPEDKERIRMDNRERKKRWRSNNNIRNKDNDLRARLHRRATNMFGPEDSPEKKSWFDKEFQKRREKRMLREMQLDPDFQRDDENSNGFVNINSNNNANGNSSSAESLRAALEILGKTEGLNEGLAQTVDSLVKDPQLLKTLMGDLFGNEESNNVSNNTSTATNYTFQPHANVNKPIAGGGIMSTFKIRKTESQPRAVQSRPPTAQPQFPSKYPDRGLTTLVRRAMKSRGRNTGGFQQPSQSTQPSVPRVLTNVPPLPNMSAPDPVAAIAGALSMRADNFSDVQQLSQPPQSLKRKPSLETISVTVSPKPPTYFGKPASRPSSVLQPAKKFKTMDNRAKAFGFPPLLSAMSTKR</sequence>
<feature type="region of interest" description="Disordered" evidence="1">
    <location>
        <begin position="929"/>
        <end position="949"/>
    </location>
</feature>
<evidence type="ECO:0000259" key="2">
    <source>
        <dbReference type="Pfam" id="PF11223"/>
    </source>
</evidence>
<feature type="compositionally biased region" description="Low complexity" evidence="1">
    <location>
        <begin position="548"/>
        <end position="568"/>
    </location>
</feature>
<keyword evidence="4" id="KW-1185">Reference proteome</keyword>
<evidence type="ECO:0000313" key="3">
    <source>
        <dbReference type="EMBL" id="ANB11009.1"/>
    </source>
</evidence>
<feature type="compositionally biased region" description="Polar residues" evidence="1">
    <location>
        <begin position="144"/>
        <end position="171"/>
    </location>
</feature>
<dbReference type="AlphaFoldDB" id="A0A167BZ89"/>
<dbReference type="KEGG" id="slb:AWJ20_3803"/>
<feature type="compositionally biased region" description="Low complexity" evidence="1">
    <location>
        <begin position="26"/>
        <end position="37"/>
    </location>
</feature>
<feature type="compositionally biased region" description="Low complexity" evidence="1">
    <location>
        <begin position="937"/>
        <end position="948"/>
    </location>
</feature>
<proteinExistence type="predicted"/>
<accession>A0A167BZ89</accession>
<feature type="compositionally biased region" description="Basic and acidic residues" evidence="1">
    <location>
        <begin position="230"/>
        <end position="248"/>
    </location>
</feature>
<evidence type="ECO:0000313" key="4">
    <source>
        <dbReference type="Proteomes" id="UP000189580"/>
    </source>
</evidence>
<feature type="region of interest" description="Disordered" evidence="1">
    <location>
        <begin position="983"/>
        <end position="1028"/>
    </location>
</feature>
<feature type="compositionally biased region" description="Acidic residues" evidence="1">
    <location>
        <begin position="383"/>
        <end position="393"/>
    </location>
</feature>
<gene>
    <name evidence="3" type="ORF">AWJ20_3803</name>
</gene>
<dbReference type="Proteomes" id="UP000189580">
    <property type="component" value="Chromosome c"/>
</dbReference>
<organism evidence="3 4">
    <name type="scientific">Sugiyamaella lignohabitans</name>
    <dbReference type="NCBI Taxonomy" id="796027"/>
    <lineage>
        <taxon>Eukaryota</taxon>
        <taxon>Fungi</taxon>
        <taxon>Dikarya</taxon>
        <taxon>Ascomycota</taxon>
        <taxon>Saccharomycotina</taxon>
        <taxon>Dipodascomycetes</taxon>
        <taxon>Dipodascales</taxon>
        <taxon>Trichomonascaceae</taxon>
        <taxon>Sugiyamaella</taxon>
    </lineage>
</organism>
<feature type="region of interest" description="Disordered" evidence="1">
    <location>
        <begin position="652"/>
        <end position="684"/>
    </location>
</feature>
<dbReference type="GeneID" id="30035865"/>
<feature type="compositionally biased region" description="Low complexity" evidence="1">
    <location>
        <begin position="394"/>
        <end position="407"/>
    </location>
</feature>
<dbReference type="OrthoDB" id="5595797at2759"/>
<dbReference type="RefSeq" id="XP_018733486.1">
    <property type="nucleotide sequence ID" value="XM_018880835.1"/>
</dbReference>
<protein>
    <recommendedName>
        <fullName evidence="2">DUF3020 domain-containing protein</fullName>
    </recommendedName>
</protein>
<reference evidence="3 4" key="1">
    <citation type="submission" date="2016-02" db="EMBL/GenBank/DDBJ databases">
        <title>Complete genome sequence and transcriptome regulation of the pentose utilising yeast Sugiyamaella lignohabitans.</title>
        <authorList>
            <person name="Bellasio M."/>
            <person name="Peymann A."/>
            <person name="Valli M."/>
            <person name="Sipitzky M."/>
            <person name="Graf A."/>
            <person name="Sauer M."/>
            <person name="Marx H."/>
            <person name="Mattanovich D."/>
        </authorList>
    </citation>
    <scope>NUCLEOTIDE SEQUENCE [LARGE SCALE GENOMIC DNA]</scope>
    <source>
        <strain evidence="3 4">CBS 10342</strain>
    </source>
</reference>
<feature type="compositionally biased region" description="Polar residues" evidence="1">
    <location>
        <begin position="657"/>
        <end position="684"/>
    </location>
</feature>
<feature type="region of interest" description="Disordered" evidence="1">
    <location>
        <begin position="890"/>
        <end position="915"/>
    </location>
</feature>
<feature type="compositionally biased region" description="Acidic residues" evidence="1">
    <location>
        <begin position="56"/>
        <end position="65"/>
    </location>
</feature>
<feature type="compositionally biased region" description="Polar residues" evidence="1">
    <location>
        <begin position="894"/>
        <end position="909"/>
    </location>
</feature>
<dbReference type="InterPro" id="IPR021386">
    <property type="entry name" value="SPP41_DUF3020"/>
</dbReference>
<dbReference type="Pfam" id="PF11223">
    <property type="entry name" value="DUF3020"/>
    <property type="match status" value="1"/>
</dbReference>
<feature type="compositionally biased region" description="Polar residues" evidence="1">
    <location>
        <begin position="192"/>
        <end position="206"/>
    </location>
</feature>
<name>A0A167BZ89_9ASCO</name>
<feature type="domain" description="DUF3020" evidence="2">
    <location>
        <begin position="713"/>
        <end position="761"/>
    </location>
</feature>
<feature type="compositionally biased region" description="Polar residues" evidence="1">
    <location>
        <begin position="362"/>
        <end position="382"/>
    </location>
</feature>
<feature type="region of interest" description="Disordered" evidence="1">
    <location>
        <begin position="1"/>
        <end position="271"/>
    </location>
</feature>